<evidence type="ECO:0000256" key="3">
    <source>
        <dbReference type="ARBA" id="ARBA00022475"/>
    </source>
</evidence>
<name>A0A0W8G058_9ZZZZ</name>
<dbReference type="PANTHER" id="PTHR35011">
    <property type="entry name" value="2,3-DIKETO-L-GULONATE TRAP TRANSPORTER SMALL PERMEASE PROTEIN YIAM"/>
    <property type="match status" value="1"/>
</dbReference>
<keyword evidence="7 8" id="KW-0472">Membrane</keyword>
<feature type="transmembrane region" description="Helical" evidence="8">
    <location>
        <begin position="21"/>
        <end position="40"/>
    </location>
</feature>
<evidence type="ECO:0000256" key="2">
    <source>
        <dbReference type="ARBA" id="ARBA00022448"/>
    </source>
</evidence>
<keyword evidence="5 8" id="KW-0812">Transmembrane</keyword>
<evidence type="ECO:0000313" key="10">
    <source>
        <dbReference type="EMBL" id="KUG26538.1"/>
    </source>
</evidence>
<proteinExistence type="predicted"/>
<dbReference type="InterPro" id="IPR007387">
    <property type="entry name" value="TRAP_DctQ"/>
</dbReference>
<evidence type="ECO:0000256" key="6">
    <source>
        <dbReference type="ARBA" id="ARBA00022989"/>
    </source>
</evidence>
<evidence type="ECO:0000256" key="4">
    <source>
        <dbReference type="ARBA" id="ARBA00022519"/>
    </source>
</evidence>
<feature type="transmembrane region" description="Helical" evidence="8">
    <location>
        <begin position="88"/>
        <end position="109"/>
    </location>
</feature>
<dbReference type="AlphaFoldDB" id="A0A0W8G058"/>
<comment type="subcellular location">
    <subcellularLocation>
        <location evidence="1">Cell inner membrane</location>
        <topology evidence="1">Multi-pass membrane protein</topology>
    </subcellularLocation>
</comment>
<dbReference type="GO" id="GO:0005886">
    <property type="term" value="C:plasma membrane"/>
    <property type="evidence" value="ECO:0007669"/>
    <property type="project" value="UniProtKB-SubCell"/>
</dbReference>
<evidence type="ECO:0000256" key="7">
    <source>
        <dbReference type="ARBA" id="ARBA00023136"/>
    </source>
</evidence>
<keyword evidence="3" id="KW-1003">Cell membrane</keyword>
<evidence type="ECO:0000256" key="8">
    <source>
        <dbReference type="SAM" id="Phobius"/>
    </source>
</evidence>
<dbReference type="InterPro" id="IPR055348">
    <property type="entry name" value="DctQ"/>
</dbReference>
<accession>A0A0W8G058</accession>
<reference evidence="10" key="1">
    <citation type="journal article" date="2015" name="Proc. Natl. Acad. Sci. U.S.A.">
        <title>Networks of energetic and metabolic interactions define dynamics in microbial communities.</title>
        <authorList>
            <person name="Embree M."/>
            <person name="Liu J.K."/>
            <person name="Al-Bassam M.M."/>
            <person name="Zengler K."/>
        </authorList>
    </citation>
    <scope>NUCLEOTIDE SEQUENCE</scope>
</reference>
<feature type="transmembrane region" description="Helical" evidence="8">
    <location>
        <begin position="134"/>
        <end position="156"/>
    </location>
</feature>
<evidence type="ECO:0000259" key="9">
    <source>
        <dbReference type="Pfam" id="PF04290"/>
    </source>
</evidence>
<dbReference type="PANTHER" id="PTHR35011:SF4">
    <property type="entry name" value="SLL1102 PROTEIN"/>
    <property type="match status" value="1"/>
</dbReference>
<comment type="caution">
    <text evidence="10">The sequence shown here is derived from an EMBL/GenBank/DDBJ whole genome shotgun (WGS) entry which is preliminary data.</text>
</comment>
<evidence type="ECO:0000256" key="5">
    <source>
        <dbReference type="ARBA" id="ARBA00022692"/>
    </source>
</evidence>
<evidence type="ECO:0000256" key="1">
    <source>
        <dbReference type="ARBA" id="ARBA00004429"/>
    </source>
</evidence>
<keyword evidence="4" id="KW-0997">Cell inner membrane</keyword>
<keyword evidence="2" id="KW-0813">Transport</keyword>
<dbReference type="EMBL" id="LNQE01000443">
    <property type="protein sequence ID" value="KUG26538.1"/>
    <property type="molecule type" value="Genomic_DNA"/>
</dbReference>
<sequence length="170" mass="19174">MNKIADKIDAAIEKIGRSVSWLTLILVLLVCYDVISRYLFKSSIVAIQELQWHLFAIIFLVAAAYTLKYDEHVRVDVLYSKFSPRTQAVINLIGTIIFLIPFCLLIVYASRNFVFSSFQIGETSPDPGGLPARYILKAILPFSFFLILLQGIALILRSIIQIKSFGKGEL</sequence>
<feature type="domain" description="Tripartite ATP-independent periplasmic transporters DctQ component" evidence="9">
    <location>
        <begin position="26"/>
        <end position="159"/>
    </location>
</feature>
<keyword evidence="6 8" id="KW-1133">Transmembrane helix</keyword>
<protein>
    <recommendedName>
        <fullName evidence="9">Tripartite ATP-independent periplasmic transporters DctQ component domain-containing protein</fullName>
    </recommendedName>
</protein>
<dbReference type="Pfam" id="PF04290">
    <property type="entry name" value="DctQ"/>
    <property type="match status" value="1"/>
</dbReference>
<organism evidence="10">
    <name type="scientific">hydrocarbon metagenome</name>
    <dbReference type="NCBI Taxonomy" id="938273"/>
    <lineage>
        <taxon>unclassified sequences</taxon>
        <taxon>metagenomes</taxon>
        <taxon>ecological metagenomes</taxon>
    </lineage>
</organism>
<gene>
    <name evidence="10" type="ORF">ASZ90_003616</name>
</gene>
<feature type="transmembrane region" description="Helical" evidence="8">
    <location>
        <begin position="52"/>
        <end position="67"/>
    </location>
</feature>